<gene>
    <name evidence="2" type="ORF">MGAL_10B060536</name>
</gene>
<keyword evidence="3" id="KW-1185">Reference proteome</keyword>
<sequence length="87" mass="9617">MSADWSDSSDDSHCGDYTPIRETWTPPTGTHLPISTDNSAIPEEDFILPWQLAWTKTALSLITGKLLSKKVVFVIVSRQNAVPCKIS</sequence>
<protein>
    <submittedName>
        <fullName evidence="2">Uncharacterized protein</fullName>
    </submittedName>
</protein>
<proteinExistence type="predicted"/>
<dbReference type="Proteomes" id="UP000596742">
    <property type="component" value="Unassembled WGS sequence"/>
</dbReference>
<comment type="caution">
    <text evidence="2">The sequence shown here is derived from an EMBL/GenBank/DDBJ whole genome shotgun (WGS) entry which is preliminary data.</text>
</comment>
<evidence type="ECO:0000313" key="3">
    <source>
        <dbReference type="Proteomes" id="UP000596742"/>
    </source>
</evidence>
<reference evidence="2" key="1">
    <citation type="submission" date="2018-11" db="EMBL/GenBank/DDBJ databases">
        <authorList>
            <person name="Alioto T."/>
            <person name="Alioto T."/>
        </authorList>
    </citation>
    <scope>NUCLEOTIDE SEQUENCE</scope>
</reference>
<name>A0A8B6H8Q0_MYTGA</name>
<evidence type="ECO:0000256" key="1">
    <source>
        <dbReference type="SAM" id="MobiDB-lite"/>
    </source>
</evidence>
<dbReference type="AlphaFoldDB" id="A0A8B6H8Q0"/>
<accession>A0A8B6H8Q0</accession>
<organism evidence="2 3">
    <name type="scientific">Mytilus galloprovincialis</name>
    <name type="common">Mediterranean mussel</name>
    <dbReference type="NCBI Taxonomy" id="29158"/>
    <lineage>
        <taxon>Eukaryota</taxon>
        <taxon>Metazoa</taxon>
        <taxon>Spiralia</taxon>
        <taxon>Lophotrochozoa</taxon>
        <taxon>Mollusca</taxon>
        <taxon>Bivalvia</taxon>
        <taxon>Autobranchia</taxon>
        <taxon>Pteriomorphia</taxon>
        <taxon>Mytilida</taxon>
        <taxon>Mytiloidea</taxon>
        <taxon>Mytilidae</taxon>
        <taxon>Mytilinae</taxon>
        <taxon>Mytilus</taxon>
    </lineage>
</organism>
<feature type="compositionally biased region" description="Polar residues" evidence="1">
    <location>
        <begin position="25"/>
        <end position="36"/>
    </location>
</feature>
<evidence type="ECO:0000313" key="2">
    <source>
        <dbReference type="EMBL" id="VDI75403.1"/>
    </source>
</evidence>
<feature type="region of interest" description="Disordered" evidence="1">
    <location>
        <begin position="1"/>
        <end position="36"/>
    </location>
</feature>
<dbReference type="EMBL" id="UYJE01009658">
    <property type="protein sequence ID" value="VDI75403.1"/>
    <property type="molecule type" value="Genomic_DNA"/>
</dbReference>